<keyword evidence="2" id="KW-0808">Transferase</keyword>
<evidence type="ECO:0000256" key="8">
    <source>
        <dbReference type="SAM" id="MobiDB-lite"/>
    </source>
</evidence>
<sequence>MFCGEKGHSATDCPKKSQQPNNNNNNNNNNKKEHSSVLTAHVKSFEVSVEVNGISAIALIDTSASRSVSSSTFAEKHKLPLGPPEAIPCLYSVNNTPVPIKGLTTPLRIVVSNLSVDHPLLILPNASHDIIIGCDLLKAHRASIDVATDKVHFHVPAPKVQLPSEYQDFSDLFDKKSAETLPPHRRGFDLEIKLKDESSLRAAPLYKMSPEELSTLEVEIKELLRKGFIRESKSPISSPVLFTLKADGSRRMVVDGRQVNAVTIPNSYPLPLISELIDQLGPSRSRPSCSKIFTKVDLRSAYHLLRVKEGDEYKTAFRCQLGLFEFLVAPFGHINSGACFQRFIASLLQGIIGVVFYLDDILIHSDTLENHVPLVRRVFTILRDNQLSCPTGMPTYLHALPCIQMAQGIEQSNAEIQAAEDTSVTASMSFNDLCKFFGVSKFDGSADNLDRFVRNFSNRCKMVSLTEKDKVTVLITCLSDSALEFIMDELDDKPGSTSDELLAALKRKFSDETTGARARQLLADLRYTARSVKEASILYSMQFEPKRRNNGNRLLAIVECLETWRHYLWSSRQQTTVHSDHRNLREFSFAKELSSRETNWKERLGRFDFVILHIDGSRNGAADALSRTGSGATPQPTRLEPILPPSLFIKIAAPVTRAQAVGDATQGAGAAPERARASRVTFAPQTHIIPSSPATHDHDDALATADAGVAAPDTPAATHSASELPTDLVGKIRLETAVDAQASLLAAAPHSRYVLADGLLRKDGRLYVPESLRSTVLFMRHDAELAGHGGELKTLELVRRDFAWPGLRAYVIHYVATCDMCQRVKVPRHAPYGLLMPIPAPKRPFGDWAVDFITDLPPDQGFDALLVCKDRLTRMIHLIPSVKAITARATANLFFDNVVRHHGLPDRILSDRGPQFAAKAWRDYWRGLGVELALSSAYHAAGNGLVERANANVETYLRAYISHDQQWVEHLASCEFVYNNTVHTAIKMSPFKAAYGFHPRMDVGDAANRAALLPHLNRGAQMEELHATLASNITRANERYAKFADRLRKQAPKFEIGQQILQVINDNAVPLDLGESSLKADVFNVALLELCRPNDLPDRVLRNVPGLSTSDGEFFPVGRILDSQLRDDDELWYLIRWKDRPASEDSWEPAYNIVPGNARMHLMNPLGTPGGVVSPRNELAFDLRREAEQAKDAESPRFFKAAVLKTYFTPSGGDFRGPAIYCRQMDRASPPSSRSLRPLYPRSG</sequence>
<dbReference type="OrthoDB" id="5588148at2759"/>
<dbReference type="CDD" id="cd01647">
    <property type="entry name" value="RT_LTR"/>
    <property type="match status" value="1"/>
</dbReference>
<dbReference type="EC" id="2.7.7.49" evidence="1"/>
<dbReference type="InterPro" id="IPR016197">
    <property type="entry name" value="Chromo-like_dom_sf"/>
</dbReference>
<keyword evidence="6" id="KW-0378">Hydrolase</keyword>
<dbReference type="STRING" id="595528.A0A0D2X5S0"/>
<dbReference type="Pfam" id="PF00385">
    <property type="entry name" value="Chromo"/>
    <property type="match status" value="1"/>
</dbReference>
<dbReference type="Gene3D" id="1.10.340.70">
    <property type="match status" value="1"/>
</dbReference>
<dbReference type="Proteomes" id="UP000008743">
    <property type="component" value="Unassembled WGS sequence"/>
</dbReference>
<evidence type="ECO:0000256" key="7">
    <source>
        <dbReference type="ARBA" id="ARBA00022918"/>
    </source>
</evidence>
<organism evidence="11 12">
    <name type="scientific">Capsaspora owczarzaki (strain ATCC 30864)</name>
    <dbReference type="NCBI Taxonomy" id="595528"/>
    <lineage>
        <taxon>Eukaryota</taxon>
        <taxon>Filasterea</taxon>
        <taxon>Capsaspora</taxon>
    </lineage>
</organism>
<evidence type="ECO:0000256" key="1">
    <source>
        <dbReference type="ARBA" id="ARBA00012493"/>
    </source>
</evidence>
<reference evidence="12" key="1">
    <citation type="submission" date="2011-02" db="EMBL/GenBank/DDBJ databases">
        <title>The Genome Sequence of Capsaspora owczarzaki ATCC 30864.</title>
        <authorList>
            <person name="Russ C."/>
            <person name="Cuomo C."/>
            <person name="Burger G."/>
            <person name="Gray M.W."/>
            <person name="Holland P.W.H."/>
            <person name="King N."/>
            <person name="Lang F.B.F."/>
            <person name="Roger A.J."/>
            <person name="Ruiz-Trillo I."/>
            <person name="Young S.K."/>
            <person name="Zeng Q."/>
            <person name="Gargeya S."/>
            <person name="Alvarado L."/>
            <person name="Berlin A."/>
            <person name="Chapman S.B."/>
            <person name="Chen Z."/>
            <person name="Freedman E."/>
            <person name="Gellesch M."/>
            <person name="Goldberg J."/>
            <person name="Griggs A."/>
            <person name="Gujja S."/>
            <person name="Heilman E."/>
            <person name="Heiman D."/>
            <person name="Howarth C."/>
            <person name="Mehta T."/>
            <person name="Neiman D."/>
            <person name="Pearson M."/>
            <person name="Roberts A."/>
            <person name="Saif S."/>
            <person name="Shea T."/>
            <person name="Shenoy N."/>
            <person name="Sisk P."/>
            <person name="Stolte C."/>
            <person name="Sykes S."/>
            <person name="White J."/>
            <person name="Yandava C."/>
            <person name="Haas B."/>
            <person name="Nusbaum C."/>
            <person name="Birren B."/>
        </authorList>
    </citation>
    <scope>NUCLEOTIDE SEQUENCE</scope>
    <source>
        <strain evidence="12">ATCC 30864</strain>
    </source>
</reference>
<evidence type="ECO:0000259" key="10">
    <source>
        <dbReference type="PROSITE" id="PS50994"/>
    </source>
</evidence>
<gene>
    <name evidence="11" type="ORF">CAOG_010199</name>
</gene>
<dbReference type="InterPro" id="IPR041588">
    <property type="entry name" value="Integrase_H2C2"/>
</dbReference>
<keyword evidence="3" id="KW-0548">Nucleotidyltransferase</keyword>
<dbReference type="InterPro" id="IPR036397">
    <property type="entry name" value="RNaseH_sf"/>
</dbReference>
<dbReference type="InterPro" id="IPR021109">
    <property type="entry name" value="Peptidase_aspartic_dom_sf"/>
</dbReference>
<proteinExistence type="predicted"/>
<dbReference type="Gene3D" id="2.40.50.40">
    <property type="match status" value="1"/>
</dbReference>
<dbReference type="InterPro" id="IPR043502">
    <property type="entry name" value="DNA/RNA_pol_sf"/>
</dbReference>
<dbReference type="SUPFAM" id="SSF54160">
    <property type="entry name" value="Chromo domain-like"/>
    <property type="match status" value="1"/>
</dbReference>
<dbReference type="SUPFAM" id="SSF56672">
    <property type="entry name" value="DNA/RNA polymerases"/>
    <property type="match status" value="1"/>
</dbReference>
<keyword evidence="4" id="KW-0540">Nuclease</keyword>
<dbReference type="Pfam" id="PF17921">
    <property type="entry name" value="Integrase_H2C2"/>
    <property type="match status" value="1"/>
</dbReference>
<dbReference type="Gene3D" id="3.10.10.10">
    <property type="entry name" value="HIV Type 1 Reverse Transcriptase, subunit A, domain 1"/>
    <property type="match status" value="1"/>
</dbReference>
<evidence type="ECO:0000313" key="11">
    <source>
        <dbReference type="EMBL" id="KJE98294.1"/>
    </source>
</evidence>
<dbReference type="EMBL" id="KE346379">
    <property type="protein sequence ID" value="KJE98294.1"/>
    <property type="molecule type" value="Genomic_DNA"/>
</dbReference>
<keyword evidence="12" id="KW-1185">Reference proteome</keyword>
<dbReference type="GO" id="GO:0003964">
    <property type="term" value="F:RNA-directed DNA polymerase activity"/>
    <property type="evidence" value="ECO:0007669"/>
    <property type="project" value="UniProtKB-KW"/>
</dbReference>
<name>A0A0D2X5S0_CAPO3</name>
<dbReference type="InterPro" id="IPR023780">
    <property type="entry name" value="Chromo_domain"/>
</dbReference>
<feature type="region of interest" description="Disordered" evidence="8">
    <location>
        <begin position="1"/>
        <end position="34"/>
    </location>
</feature>
<dbReference type="PANTHER" id="PTHR37984:SF5">
    <property type="entry name" value="PROTEIN NYNRIN-LIKE"/>
    <property type="match status" value="1"/>
</dbReference>
<dbReference type="InterPro" id="IPR000477">
    <property type="entry name" value="RT_dom"/>
</dbReference>
<dbReference type="GO" id="GO:0003676">
    <property type="term" value="F:nucleic acid binding"/>
    <property type="evidence" value="ECO:0007669"/>
    <property type="project" value="InterPro"/>
</dbReference>
<dbReference type="InterPro" id="IPR000953">
    <property type="entry name" value="Chromo/chromo_shadow_dom"/>
</dbReference>
<dbReference type="PROSITE" id="PS50013">
    <property type="entry name" value="CHROMO_2"/>
    <property type="match status" value="1"/>
</dbReference>
<feature type="domain" description="Chromo" evidence="9">
    <location>
        <begin position="1115"/>
        <end position="1160"/>
    </location>
</feature>
<dbReference type="InterPro" id="IPR041373">
    <property type="entry name" value="RT_RNaseH"/>
</dbReference>
<feature type="domain" description="Integrase catalytic" evidence="10">
    <location>
        <begin position="840"/>
        <end position="998"/>
    </location>
</feature>
<evidence type="ECO:0000256" key="2">
    <source>
        <dbReference type="ARBA" id="ARBA00022679"/>
    </source>
</evidence>
<dbReference type="Pfam" id="PF08284">
    <property type="entry name" value="RVP_2"/>
    <property type="match status" value="1"/>
</dbReference>
<dbReference type="GO" id="GO:0004519">
    <property type="term" value="F:endonuclease activity"/>
    <property type="evidence" value="ECO:0007669"/>
    <property type="project" value="UniProtKB-KW"/>
</dbReference>
<dbReference type="InterPro" id="IPR050951">
    <property type="entry name" value="Retrovirus_Pol_polyprotein"/>
</dbReference>
<feature type="compositionally biased region" description="Basic and acidic residues" evidence="8">
    <location>
        <begin position="1"/>
        <end position="15"/>
    </location>
</feature>
<dbReference type="Pfam" id="PF17917">
    <property type="entry name" value="RT_RNaseH"/>
    <property type="match status" value="1"/>
</dbReference>
<dbReference type="InterPro" id="IPR012337">
    <property type="entry name" value="RNaseH-like_sf"/>
</dbReference>
<dbReference type="AlphaFoldDB" id="A0A0D2X5S0"/>
<evidence type="ECO:0000259" key="9">
    <source>
        <dbReference type="PROSITE" id="PS50013"/>
    </source>
</evidence>
<dbReference type="PROSITE" id="PS50994">
    <property type="entry name" value="INTEGRASE"/>
    <property type="match status" value="1"/>
</dbReference>
<dbReference type="Gene3D" id="3.30.420.10">
    <property type="entry name" value="Ribonuclease H-like superfamily/Ribonuclease H"/>
    <property type="match status" value="1"/>
</dbReference>
<dbReference type="InterPro" id="IPR043128">
    <property type="entry name" value="Rev_trsase/Diguanyl_cyclase"/>
</dbReference>
<dbReference type="InterPro" id="IPR001584">
    <property type="entry name" value="Integrase_cat-core"/>
</dbReference>
<dbReference type="GO" id="GO:0016787">
    <property type="term" value="F:hydrolase activity"/>
    <property type="evidence" value="ECO:0007669"/>
    <property type="project" value="UniProtKB-KW"/>
</dbReference>
<dbReference type="PANTHER" id="PTHR37984">
    <property type="entry name" value="PROTEIN CBG26694"/>
    <property type="match status" value="1"/>
</dbReference>
<protein>
    <recommendedName>
        <fullName evidence="1">RNA-directed DNA polymerase</fullName>
        <ecNumber evidence="1">2.7.7.49</ecNumber>
    </recommendedName>
</protein>
<evidence type="ECO:0000256" key="4">
    <source>
        <dbReference type="ARBA" id="ARBA00022722"/>
    </source>
</evidence>
<keyword evidence="7" id="KW-0695">RNA-directed DNA polymerase</keyword>
<keyword evidence="5" id="KW-0255">Endonuclease</keyword>
<dbReference type="GO" id="GO:0015074">
    <property type="term" value="P:DNA integration"/>
    <property type="evidence" value="ECO:0007669"/>
    <property type="project" value="InterPro"/>
</dbReference>
<dbReference type="CDD" id="cd00024">
    <property type="entry name" value="CD_CSD"/>
    <property type="match status" value="1"/>
</dbReference>
<accession>A0A0D2X5S0</accession>
<dbReference type="Pfam" id="PF00078">
    <property type="entry name" value="RVT_1"/>
    <property type="match status" value="1"/>
</dbReference>
<evidence type="ECO:0000256" key="3">
    <source>
        <dbReference type="ARBA" id="ARBA00022695"/>
    </source>
</evidence>
<dbReference type="SUPFAM" id="SSF53098">
    <property type="entry name" value="Ribonuclease H-like"/>
    <property type="match status" value="1"/>
</dbReference>
<evidence type="ECO:0000256" key="5">
    <source>
        <dbReference type="ARBA" id="ARBA00022759"/>
    </source>
</evidence>
<dbReference type="SUPFAM" id="SSF50630">
    <property type="entry name" value="Acid proteases"/>
    <property type="match status" value="1"/>
</dbReference>
<dbReference type="PhylomeDB" id="A0A0D2X5S0"/>
<evidence type="ECO:0000256" key="6">
    <source>
        <dbReference type="ARBA" id="ARBA00022801"/>
    </source>
</evidence>
<dbReference type="Gene3D" id="3.30.70.270">
    <property type="match status" value="1"/>
</dbReference>
<dbReference type="Gene3D" id="2.40.70.10">
    <property type="entry name" value="Acid Proteases"/>
    <property type="match status" value="1"/>
</dbReference>
<evidence type="ECO:0000313" key="12">
    <source>
        <dbReference type="Proteomes" id="UP000008743"/>
    </source>
</evidence>
<dbReference type="Pfam" id="PF00665">
    <property type="entry name" value="rve"/>
    <property type="match status" value="1"/>
</dbReference>
<dbReference type="CDD" id="cd00303">
    <property type="entry name" value="retropepsin_like"/>
    <property type="match status" value="1"/>
</dbReference>
<dbReference type="InParanoid" id="A0A0D2X5S0"/>